<gene>
    <name evidence="12" type="ORF">PBS003_LOCUS3706</name>
</gene>
<feature type="coiled-coil region" evidence="8">
    <location>
        <begin position="1758"/>
        <end position="1804"/>
    </location>
</feature>
<feature type="compositionally biased region" description="Basic and acidic residues" evidence="9">
    <location>
        <begin position="1042"/>
        <end position="1058"/>
    </location>
</feature>
<dbReference type="Proteomes" id="UP001160483">
    <property type="component" value="Unassembled WGS sequence"/>
</dbReference>
<feature type="transmembrane region" description="Helical" evidence="10">
    <location>
        <begin position="267"/>
        <end position="288"/>
    </location>
</feature>
<evidence type="ECO:0000256" key="10">
    <source>
        <dbReference type="SAM" id="Phobius"/>
    </source>
</evidence>
<dbReference type="SUPFAM" id="SSF52540">
    <property type="entry name" value="P-loop containing nucleoside triphosphate hydrolases"/>
    <property type="match status" value="1"/>
</dbReference>
<dbReference type="Pfam" id="PF01061">
    <property type="entry name" value="ABC2_membrane"/>
    <property type="match status" value="1"/>
</dbReference>
<dbReference type="SMART" id="SM00382">
    <property type="entry name" value="AAA"/>
    <property type="match status" value="1"/>
</dbReference>
<feature type="region of interest" description="Disordered" evidence="9">
    <location>
        <begin position="2276"/>
        <end position="2314"/>
    </location>
</feature>
<evidence type="ECO:0000256" key="5">
    <source>
        <dbReference type="ARBA" id="ARBA00022840"/>
    </source>
</evidence>
<evidence type="ECO:0000256" key="9">
    <source>
        <dbReference type="SAM" id="MobiDB-lite"/>
    </source>
</evidence>
<dbReference type="GO" id="GO:0005524">
    <property type="term" value="F:ATP binding"/>
    <property type="evidence" value="ECO:0007669"/>
    <property type="project" value="UniProtKB-KW"/>
</dbReference>
<feature type="region of interest" description="Disordered" evidence="9">
    <location>
        <begin position="780"/>
        <end position="803"/>
    </location>
</feature>
<dbReference type="InterPro" id="IPR013525">
    <property type="entry name" value="ABC2_TM"/>
</dbReference>
<dbReference type="Pfam" id="PF00005">
    <property type="entry name" value="ABC_tran"/>
    <property type="match status" value="1"/>
</dbReference>
<dbReference type="InterPro" id="IPR003439">
    <property type="entry name" value="ABC_transporter-like_ATP-bd"/>
</dbReference>
<comment type="subcellular location">
    <subcellularLocation>
        <location evidence="1">Membrane</location>
        <topology evidence="1">Multi-pass membrane protein</topology>
    </subcellularLocation>
</comment>
<keyword evidence="2" id="KW-0813">Transport</keyword>
<feature type="compositionally biased region" description="Polar residues" evidence="9">
    <location>
        <begin position="1133"/>
        <end position="1142"/>
    </location>
</feature>
<dbReference type="GO" id="GO:0005874">
    <property type="term" value="C:microtubule"/>
    <property type="evidence" value="ECO:0007669"/>
    <property type="project" value="TreeGrafter"/>
</dbReference>
<feature type="transmembrane region" description="Helical" evidence="10">
    <location>
        <begin position="234"/>
        <end position="260"/>
    </location>
</feature>
<dbReference type="Gene3D" id="3.40.50.300">
    <property type="entry name" value="P-loop containing nucleotide triphosphate hydrolases"/>
    <property type="match status" value="2"/>
</dbReference>
<feature type="domain" description="UVR" evidence="11">
    <location>
        <begin position="1552"/>
        <end position="1587"/>
    </location>
</feature>
<feature type="region of interest" description="Disordered" evidence="9">
    <location>
        <begin position="2061"/>
        <end position="2086"/>
    </location>
</feature>
<evidence type="ECO:0000256" key="7">
    <source>
        <dbReference type="ARBA" id="ARBA00023136"/>
    </source>
</evidence>
<keyword evidence="8" id="KW-0175">Coiled coil</keyword>
<evidence type="ECO:0000256" key="1">
    <source>
        <dbReference type="ARBA" id="ARBA00004141"/>
    </source>
</evidence>
<feature type="compositionally biased region" description="Low complexity" evidence="9">
    <location>
        <begin position="987"/>
        <end position="1005"/>
    </location>
</feature>
<feature type="region of interest" description="Disordered" evidence="9">
    <location>
        <begin position="1906"/>
        <end position="1930"/>
    </location>
</feature>
<dbReference type="PROSITE" id="PS50151">
    <property type="entry name" value="UVR"/>
    <property type="match status" value="2"/>
</dbReference>
<feature type="compositionally biased region" description="Acidic residues" evidence="9">
    <location>
        <begin position="1700"/>
        <end position="1721"/>
    </location>
</feature>
<dbReference type="PANTHER" id="PTHR14332">
    <property type="entry name" value="DISRUPTED IN SCHIZOPHRENIA 1 PROTEIN"/>
    <property type="match status" value="1"/>
</dbReference>
<dbReference type="PANTHER" id="PTHR14332:SF3">
    <property type="entry name" value="DISRUPTED IN SCHIZOPHRENIA 1 PROTEIN"/>
    <property type="match status" value="1"/>
</dbReference>
<feature type="region of interest" description="Disordered" evidence="9">
    <location>
        <begin position="1042"/>
        <end position="1072"/>
    </location>
</feature>
<evidence type="ECO:0000256" key="6">
    <source>
        <dbReference type="ARBA" id="ARBA00022989"/>
    </source>
</evidence>
<dbReference type="InterPro" id="IPR027417">
    <property type="entry name" value="P-loop_NTPase"/>
</dbReference>
<dbReference type="GO" id="GO:0140359">
    <property type="term" value="F:ABC-type transporter activity"/>
    <property type="evidence" value="ECO:0007669"/>
    <property type="project" value="InterPro"/>
</dbReference>
<accession>A0AAU9KVK5</accession>
<name>A0AAU9KVK5_9STRA</name>
<evidence type="ECO:0000313" key="13">
    <source>
        <dbReference type="Proteomes" id="UP001160483"/>
    </source>
</evidence>
<feature type="region of interest" description="Disordered" evidence="9">
    <location>
        <begin position="938"/>
        <end position="1027"/>
    </location>
</feature>
<dbReference type="InterPro" id="IPR003593">
    <property type="entry name" value="AAA+_ATPase"/>
</dbReference>
<dbReference type="GO" id="GO:0016020">
    <property type="term" value="C:membrane"/>
    <property type="evidence" value="ECO:0007669"/>
    <property type="project" value="UniProtKB-SubCell"/>
</dbReference>
<dbReference type="InterPro" id="IPR001943">
    <property type="entry name" value="UVR_dom"/>
</dbReference>
<keyword evidence="5" id="KW-0067">ATP-binding</keyword>
<protein>
    <recommendedName>
        <fullName evidence="11">UVR domain-containing protein</fullName>
    </recommendedName>
</protein>
<dbReference type="InterPro" id="IPR043926">
    <property type="entry name" value="ABCG_dom"/>
</dbReference>
<dbReference type="GO" id="GO:0005815">
    <property type="term" value="C:microtubule organizing center"/>
    <property type="evidence" value="ECO:0007669"/>
    <property type="project" value="TreeGrafter"/>
</dbReference>
<keyword evidence="6 10" id="KW-1133">Transmembrane helix</keyword>
<dbReference type="Pfam" id="PF19055">
    <property type="entry name" value="ABC2_membrane_7"/>
    <property type="match status" value="1"/>
</dbReference>
<feature type="coiled-coil region" evidence="8">
    <location>
        <begin position="1298"/>
        <end position="1325"/>
    </location>
</feature>
<evidence type="ECO:0000256" key="8">
    <source>
        <dbReference type="SAM" id="Coils"/>
    </source>
</evidence>
<dbReference type="EMBL" id="CAKKTJ010000165">
    <property type="protein sequence ID" value="CAH0476943.1"/>
    <property type="molecule type" value="Genomic_DNA"/>
</dbReference>
<feature type="transmembrane region" description="Helical" evidence="10">
    <location>
        <begin position="300"/>
        <end position="320"/>
    </location>
</feature>
<feature type="region of interest" description="Disordered" evidence="9">
    <location>
        <begin position="1128"/>
        <end position="1179"/>
    </location>
</feature>
<sequence length="2314" mass="252093">MEFGMKFVSLMVEISTGLDSAATYDIIRTQRSIVHSLNKTVVIALLQPSPEIFSLFDNVMILNAGELMYHGPSSKVEEYFESLGFKCPPERDVADYLLDFGTVSRAATKLIMCQWYHVFRQSALYKETIAALNAPYKLELLKTVKENVNPMPKFQQSFLESTATLFKREIMISSAFCTIYYDFDPTEVSVVTGVIFSSVMFLSTGQSSQLPVSWQTATSFTSSAGQTFTETSSYVLASSVGGIPLSLAETAIFGTLVYWMCGFAADVGLFLIFELILLLSNLAMGMWFFFLSSACSHENIATPLCMMSILIFIIFAGFIVTTDNISDYLIWAHWISPMSWRPKALAINQYRSSNFDVCVQRVGCVWHHLPCDVSDKSTEEDSYALLETPRAVSNQKCVVEVQRDPHEKKFAPVTVAFQDLHYYVPDPQNPKQSLELLKGINGFAVPGSITALMSSSGAGKTTLMDVIAGRKTGGKITGRILLNGYQANGLAICRCTGYCEQMDVHSEAATFREALTFSSFLRQDAWISDATKYESVNESIELLGLEDIADQNIRAKCAFLDEPTSGLDARSAELIMDGLRKAADSGRTIICTIHQPSSEVFYLFDSLLLLKRGGETVFYGDLGTNCRNLIDYFEEIPGVPLLSQNYNPATWMLECIGAGVNNATEDGTDFVSYFKKSSYSQHLEASMAKKGITIPSPGLPEIVFKEKRAASSHTQMRFVVIRFFQMYWRTPSYTLTRLVMSLFLALIFGIVFISPDYASYAGLSSGVVCLDDSLRIRRTVDTGPPGHQRGGQHGDIEPPAGGGFFNLPPPVSKPYSGSTAAVSSVSSTSMGGGGAAVGGFSHPPIYGNFSAPPDNSSMSAKAFTGGGMDMFGGMSVKAPSVAGGGSNNGMGRYQPQIQQQQQHYGGYGGAGPPITAMQLSKAGGNLFSGLEVAAGAPAPAVNDDGGGLTKLTHGSEQRKSSRSTGSFNHQHVASSKSMNASVASQYSRTSAGSSAGTTTLRTTSKAVKKKKTKTFRPGFGRQLSDESAAALQRGDLKEDDIIHQREGRLMSDRSDSLRSSRSATGPTDLAHLLPPVKAGSVLQGLTVHKGSNTSGGGVLAGLTVHKSASPSRLPIKVAESADTEFGGNGVLSGLSNYRTPPSSADDDAREPVNDALAEEPAPEVCKKPSSPVPAASPTPEERLFSTLRDFHESAVSFRQLTVKQNEEENRLMERKAQLAHQLTQYELDLRDVEAQQHHACEVEDFEKADALNASINSVRHCITLTESDVRKVDSDLVAFVKAKEKAFANQLRSTRGTLRELEKFREDQELERTVARNQYKIYEANQTEQLQFEAERIDTEMHHVSVSLENVISEKSEIEATIEGQCRPEFAVQAQLMEEKKAVEEEVRELERKLKEKLERVQEIQSSIDTAQRDIDTVRKRYSRQLKRIAEREDGIKKTKSEVESDGKHLEQQREEFHDRLKQYTEDISIIGKRIGAVKKEMRAASLLANVLEVQETRREQSLIRKRQQTAELSSLNDATAVAEQSFTMLSKQHEELEKSLSIHRNAIASAEAMIPRLEQEKKAAAAQRNFKEAARISKDIKALEKDRLTAEENVEVVDLELQDLTERIAKREVEFEEKKKELKEMEKHLELATLQELWKEAKHLRTALRKIEKCRSEGNAANGGIDFRSSAILLVQAEYDACMVQVEALEKKYDVACPVDDEDDKDDDDDDESIDDEEKEGSEHVSLLRSSLAGKLTTDTEGSDVDIEATDNSSFVLEKIVGQLLELESQIEKATDNEEYELAARLDAKIETLKQRQETIEAVLSQEVTNGVQENESLGDEESNGRDYSADEGAEADVEYVHEEMVSPVSVSRSRDELAQSLEAVQVRVAMLERQIDVATENKDFEIAASYEKELQSLREREKRVGAQLESPDGSRSATAPVMFGGRDLKTDKSTSIEDVVSGVSSRLPQDTLVDSETSGSLFGGLQMSGGPGAASKSSIEVPITESDLEVEEIALESVEAACPAKPEIVFPTSSEMKDSFFGKRSVSNNSASLIAPSTSGSLFGALQISGSYSVDRASLPSLEKKTEEDKEDAQSPDARVTKKVELSASTPVDNGSSAVDVGASARTESISVLKEGCGDMFGGLQLSSSAVADTTTAAVDSDSMNTPQGIFNGLKLSSSLVGAASSEHSSSDTSSNMFGGLKVSGSAVGASNEAPTEVFGGLELSNNAIVAGAAETDANVAPSTEETDLSANGVGNTRMSIHELREQIENGDVVEVPQGASFHSDAPAVTSATLLSETTSPETTVVSLPTTTNVTFNNDKTQTETEQEATRP</sequence>
<evidence type="ECO:0000259" key="11">
    <source>
        <dbReference type="PROSITE" id="PS50151"/>
    </source>
</evidence>
<comment type="caution">
    <text evidence="12">The sequence shown here is derived from an EMBL/GenBank/DDBJ whole genome shotgun (WGS) entry which is preliminary data.</text>
</comment>
<keyword evidence="3 10" id="KW-0812">Transmembrane</keyword>
<evidence type="ECO:0000313" key="12">
    <source>
        <dbReference type="EMBL" id="CAH0476943.1"/>
    </source>
</evidence>
<reference evidence="12" key="1">
    <citation type="submission" date="2021-11" db="EMBL/GenBank/DDBJ databases">
        <authorList>
            <person name="Islam A."/>
            <person name="Islam S."/>
            <person name="Flora M.S."/>
            <person name="Rahman M."/>
            <person name="Ziaur R.M."/>
            <person name="Epstein J.H."/>
            <person name="Hassan M."/>
            <person name="Klassen M."/>
            <person name="Woodard K."/>
            <person name="Webb A."/>
            <person name="Webby R.J."/>
            <person name="El Zowalaty M.E."/>
        </authorList>
    </citation>
    <scope>NUCLEOTIDE SEQUENCE</scope>
    <source>
        <strain evidence="12">Pbs3</strain>
    </source>
</reference>
<feature type="transmembrane region" description="Helical" evidence="10">
    <location>
        <begin position="735"/>
        <end position="754"/>
    </location>
</feature>
<feature type="domain" description="UVR" evidence="11">
    <location>
        <begin position="1867"/>
        <end position="1902"/>
    </location>
</feature>
<dbReference type="GO" id="GO:0016887">
    <property type="term" value="F:ATP hydrolysis activity"/>
    <property type="evidence" value="ECO:0007669"/>
    <property type="project" value="InterPro"/>
</dbReference>
<feature type="region of interest" description="Disordered" evidence="9">
    <location>
        <begin position="1808"/>
        <end position="1830"/>
    </location>
</feature>
<feature type="coiled-coil region" evidence="8">
    <location>
        <begin position="1373"/>
        <end position="1421"/>
    </location>
</feature>
<feature type="region of interest" description="Disordered" evidence="9">
    <location>
        <begin position="1698"/>
        <end position="1728"/>
    </location>
</feature>
<evidence type="ECO:0000256" key="2">
    <source>
        <dbReference type="ARBA" id="ARBA00022448"/>
    </source>
</evidence>
<evidence type="ECO:0000256" key="4">
    <source>
        <dbReference type="ARBA" id="ARBA00022741"/>
    </source>
</evidence>
<feature type="compositionally biased region" description="Low complexity" evidence="9">
    <location>
        <begin position="2276"/>
        <end position="2297"/>
    </location>
</feature>
<feature type="compositionally biased region" description="Polar residues" evidence="9">
    <location>
        <begin position="1808"/>
        <end position="1817"/>
    </location>
</feature>
<dbReference type="InterPro" id="IPR026081">
    <property type="entry name" value="DISC1"/>
</dbReference>
<keyword evidence="4" id="KW-0547">Nucleotide-binding</keyword>
<feature type="coiled-coil region" evidence="8">
    <location>
        <begin position="1534"/>
        <end position="1636"/>
    </location>
</feature>
<keyword evidence="7 10" id="KW-0472">Membrane</keyword>
<feature type="compositionally biased region" description="Polar residues" evidence="9">
    <location>
        <begin position="962"/>
        <end position="986"/>
    </location>
</feature>
<organism evidence="12 13">
    <name type="scientific">Peronospora belbahrii</name>
    <dbReference type="NCBI Taxonomy" id="622444"/>
    <lineage>
        <taxon>Eukaryota</taxon>
        <taxon>Sar</taxon>
        <taxon>Stramenopiles</taxon>
        <taxon>Oomycota</taxon>
        <taxon>Peronosporomycetes</taxon>
        <taxon>Peronosporales</taxon>
        <taxon>Peronosporaceae</taxon>
        <taxon>Peronospora</taxon>
    </lineage>
</organism>
<evidence type="ECO:0000256" key="3">
    <source>
        <dbReference type="ARBA" id="ARBA00022692"/>
    </source>
</evidence>
<proteinExistence type="predicted"/>
<dbReference type="GO" id="GO:0045111">
    <property type="term" value="C:intermediate filament cytoskeleton"/>
    <property type="evidence" value="ECO:0007669"/>
    <property type="project" value="TreeGrafter"/>
</dbReference>